<dbReference type="InterPro" id="IPR011032">
    <property type="entry name" value="GroES-like_sf"/>
</dbReference>
<sequence length="323" mass="34245">MHVTDSGITRAIETRSLDELPDHDVLVRVHWSSMNYKDALSANGHKGISRHYPHTPGIDAAGVVERDRSGRFEPGTEVVVLGFDLGMNTDGGFADYIRVPADWIVTLPDGLSMADSMRLGTAGVTAAYCLEKLLDNGLRASQGPVLVTGATGGVGSIAVHLLATLGYTVTAVTGKPEAHDWLRELGASEILPREALSEPQKKALLAGTYAAAIDTVGDQTLVNILKSLKYGGSVAACGIVGGTKIPAEIYPFILRGVNLLGVASADAPLEARKRVFAKFAKLWSLPKLAGLCDTILLDQVSPRVEAMLAGKIQRRALIDMEAP</sequence>
<dbReference type="SMART" id="SM00829">
    <property type="entry name" value="PKS_ER"/>
    <property type="match status" value="1"/>
</dbReference>
<keyword evidence="3" id="KW-1185">Reference proteome</keyword>
<dbReference type="Pfam" id="PF08240">
    <property type="entry name" value="ADH_N"/>
    <property type="match status" value="1"/>
</dbReference>
<dbReference type="Pfam" id="PF00107">
    <property type="entry name" value="ADH_zinc_N"/>
    <property type="match status" value="1"/>
</dbReference>
<dbReference type="InterPro" id="IPR013149">
    <property type="entry name" value="ADH-like_C"/>
</dbReference>
<dbReference type="InterPro" id="IPR051397">
    <property type="entry name" value="Zn-ADH-like_protein"/>
</dbReference>
<dbReference type="InterPro" id="IPR036291">
    <property type="entry name" value="NAD(P)-bd_dom_sf"/>
</dbReference>
<dbReference type="EMBL" id="BMXR01000001">
    <property type="protein sequence ID" value="GGX38114.1"/>
    <property type="molecule type" value="Genomic_DNA"/>
</dbReference>
<comment type="caution">
    <text evidence="2">The sequence shown here is derived from an EMBL/GenBank/DDBJ whole genome shotgun (WGS) entry which is preliminary data.</text>
</comment>
<dbReference type="GO" id="GO:0043957">
    <property type="term" value="F:acryloyl-CoA reductase (NADPH) activity"/>
    <property type="evidence" value="ECO:0007669"/>
    <property type="project" value="TreeGrafter"/>
</dbReference>
<reference evidence="2" key="1">
    <citation type="journal article" date="2014" name="Int. J. Syst. Evol. Microbiol.">
        <title>Complete genome sequence of Corynebacterium casei LMG S-19264T (=DSM 44701T), isolated from a smear-ripened cheese.</title>
        <authorList>
            <consortium name="US DOE Joint Genome Institute (JGI-PGF)"/>
            <person name="Walter F."/>
            <person name="Albersmeier A."/>
            <person name="Kalinowski J."/>
            <person name="Ruckert C."/>
        </authorList>
    </citation>
    <scope>NUCLEOTIDE SEQUENCE</scope>
    <source>
        <strain evidence="2">KCTC 22169</strain>
    </source>
</reference>
<dbReference type="PANTHER" id="PTHR43677">
    <property type="entry name" value="SHORT-CHAIN DEHYDROGENASE/REDUCTASE"/>
    <property type="match status" value="1"/>
</dbReference>
<evidence type="ECO:0000313" key="2">
    <source>
        <dbReference type="EMBL" id="GGX38114.1"/>
    </source>
</evidence>
<dbReference type="CDD" id="cd05280">
    <property type="entry name" value="MDR_yhdh_yhfp"/>
    <property type="match status" value="1"/>
</dbReference>
<dbReference type="NCBIfam" id="TIGR02823">
    <property type="entry name" value="oxido_YhdH"/>
    <property type="match status" value="1"/>
</dbReference>
<dbReference type="AlphaFoldDB" id="A0A918N680"/>
<dbReference type="PANTHER" id="PTHR43677:SF1">
    <property type="entry name" value="ACRYLYL-COA REDUCTASE ACUI-RELATED"/>
    <property type="match status" value="1"/>
</dbReference>
<evidence type="ECO:0000313" key="3">
    <source>
        <dbReference type="Proteomes" id="UP000626148"/>
    </source>
</evidence>
<evidence type="ECO:0000259" key="1">
    <source>
        <dbReference type="SMART" id="SM00829"/>
    </source>
</evidence>
<dbReference type="InterPro" id="IPR013154">
    <property type="entry name" value="ADH-like_N"/>
</dbReference>
<dbReference type="InterPro" id="IPR014188">
    <property type="entry name" value="Acrylyl-CoA_reductase_AcuI"/>
</dbReference>
<dbReference type="SUPFAM" id="SSF50129">
    <property type="entry name" value="GroES-like"/>
    <property type="match status" value="1"/>
</dbReference>
<name>A0A918N680_9GAMM</name>
<feature type="domain" description="Enoyl reductase (ER)" evidence="1">
    <location>
        <begin position="7"/>
        <end position="318"/>
    </location>
</feature>
<dbReference type="Gene3D" id="3.90.180.10">
    <property type="entry name" value="Medium-chain alcohol dehydrogenases, catalytic domain"/>
    <property type="match status" value="1"/>
</dbReference>
<protein>
    <submittedName>
        <fullName evidence="2">Oxidoreductase</fullName>
    </submittedName>
</protein>
<dbReference type="Gene3D" id="3.40.50.720">
    <property type="entry name" value="NAD(P)-binding Rossmann-like Domain"/>
    <property type="match status" value="1"/>
</dbReference>
<organism evidence="2 3">
    <name type="scientific">Saccharospirillum salsuginis</name>
    <dbReference type="NCBI Taxonomy" id="418750"/>
    <lineage>
        <taxon>Bacteria</taxon>
        <taxon>Pseudomonadati</taxon>
        <taxon>Pseudomonadota</taxon>
        <taxon>Gammaproteobacteria</taxon>
        <taxon>Oceanospirillales</taxon>
        <taxon>Saccharospirillaceae</taxon>
        <taxon>Saccharospirillum</taxon>
    </lineage>
</organism>
<gene>
    <name evidence="2" type="ORF">GCM10007392_00270</name>
</gene>
<reference evidence="2" key="2">
    <citation type="submission" date="2020-09" db="EMBL/GenBank/DDBJ databases">
        <authorList>
            <person name="Sun Q."/>
            <person name="Kim S."/>
        </authorList>
    </citation>
    <scope>NUCLEOTIDE SEQUENCE</scope>
    <source>
        <strain evidence="2">KCTC 22169</strain>
    </source>
</reference>
<accession>A0A918N680</accession>
<proteinExistence type="predicted"/>
<dbReference type="Proteomes" id="UP000626148">
    <property type="component" value="Unassembled WGS sequence"/>
</dbReference>
<dbReference type="SUPFAM" id="SSF51735">
    <property type="entry name" value="NAD(P)-binding Rossmann-fold domains"/>
    <property type="match status" value="1"/>
</dbReference>
<dbReference type="InterPro" id="IPR020843">
    <property type="entry name" value="ER"/>
</dbReference>